<comment type="function">
    <text evidence="10">Part of the ABC transporter complex hrt involved in hemin import. Responsible for energy coupling to the transport system.</text>
</comment>
<dbReference type="GO" id="GO:0016887">
    <property type="term" value="F:ATP hydrolysis activity"/>
    <property type="evidence" value="ECO:0007669"/>
    <property type="project" value="InterPro"/>
</dbReference>
<dbReference type="RefSeq" id="WP_057786132.1">
    <property type="nucleotide sequence ID" value="NZ_JQCD01000009.1"/>
</dbReference>
<evidence type="ECO:0000256" key="1">
    <source>
        <dbReference type="ARBA" id="ARBA00004202"/>
    </source>
</evidence>
<dbReference type="Proteomes" id="UP000051673">
    <property type="component" value="Unassembled WGS sequence"/>
</dbReference>
<comment type="subcellular location">
    <subcellularLocation>
        <location evidence="1">Cell membrane</location>
        <topology evidence="1">Peripheral membrane protein</topology>
    </subcellularLocation>
</comment>
<reference evidence="12 13" key="1">
    <citation type="journal article" date="2015" name="Genome Announc.">
        <title>Expanding the biotechnology potential of lactobacilli through comparative genomics of 213 strains and associated genera.</title>
        <authorList>
            <person name="Sun Z."/>
            <person name="Harris H.M."/>
            <person name="McCann A."/>
            <person name="Guo C."/>
            <person name="Argimon S."/>
            <person name="Zhang W."/>
            <person name="Yang X."/>
            <person name="Jeffery I.B."/>
            <person name="Cooney J.C."/>
            <person name="Kagawa T.F."/>
            <person name="Liu W."/>
            <person name="Song Y."/>
            <person name="Salvetti E."/>
            <person name="Wrobel A."/>
            <person name="Rasinkangas P."/>
            <person name="Parkhill J."/>
            <person name="Rea M.C."/>
            <person name="O'Sullivan O."/>
            <person name="Ritari J."/>
            <person name="Douillard F.P."/>
            <person name="Paul Ross R."/>
            <person name="Yang R."/>
            <person name="Briner A.E."/>
            <person name="Felis G.E."/>
            <person name="de Vos W.M."/>
            <person name="Barrangou R."/>
            <person name="Klaenhammer T.R."/>
            <person name="Caufield P.W."/>
            <person name="Cui Y."/>
            <person name="Zhang H."/>
            <person name="O'Toole P.W."/>
        </authorList>
    </citation>
    <scope>NUCLEOTIDE SEQUENCE [LARGE SCALE GENOMIC DNA]</scope>
    <source>
        <strain evidence="12 13">DSM 20014</strain>
    </source>
</reference>
<dbReference type="GO" id="GO:0005524">
    <property type="term" value="F:ATP binding"/>
    <property type="evidence" value="ECO:0007669"/>
    <property type="project" value="UniProtKB-KW"/>
</dbReference>
<keyword evidence="4" id="KW-1003">Cell membrane</keyword>
<dbReference type="EMBL" id="JQCD01000009">
    <property type="protein sequence ID" value="KRN77783.1"/>
    <property type="molecule type" value="Genomic_DNA"/>
</dbReference>
<keyword evidence="7" id="KW-0472">Membrane</keyword>
<evidence type="ECO:0000256" key="7">
    <source>
        <dbReference type="ARBA" id="ARBA00023136"/>
    </source>
</evidence>
<evidence type="ECO:0000256" key="4">
    <source>
        <dbReference type="ARBA" id="ARBA00022475"/>
    </source>
</evidence>
<evidence type="ECO:0000256" key="6">
    <source>
        <dbReference type="ARBA" id="ARBA00022840"/>
    </source>
</evidence>
<dbReference type="STRING" id="1620.IV67_GL001309"/>
<dbReference type="Pfam" id="PF00005">
    <property type="entry name" value="ABC_tran"/>
    <property type="match status" value="1"/>
</dbReference>
<accession>A0A0R2JT94</accession>
<evidence type="ECO:0000256" key="2">
    <source>
        <dbReference type="ARBA" id="ARBA00011131"/>
    </source>
</evidence>
<keyword evidence="13" id="KW-1185">Reference proteome</keyword>
<dbReference type="PATRIC" id="fig|1620.3.peg.1324"/>
<dbReference type="PANTHER" id="PTHR24220">
    <property type="entry name" value="IMPORT ATP-BINDING PROTEIN"/>
    <property type="match status" value="1"/>
</dbReference>
<dbReference type="OrthoDB" id="9791546at2"/>
<evidence type="ECO:0000256" key="5">
    <source>
        <dbReference type="ARBA" id="ARBA00022741"/>
    </source>
</evidence>
<comment type="caution">
    <text evidence="12">The sequence shown here is derived from an EMBL/GenBank/DDBJ whole genome shotgun (WGS) entry which is preliminary data.</text>
</comment>
<evidence type="ECO:0000256" key="3">
    <source>
        <dbReference type="ARBA" id="ARBA00022448"/>
    </source>
</evidence>
<dbReference type="GO" id="GO:0005886">
    <property type="term" value="C:plasma membrane"/>
    <property type="evidence" value="ECO:0007669"/>
    <property type="project" value="UniProtKB-SubCell"/>
</dbReference>
<gene>
    <name evidence="12" type="ORF">IV67_GL001309</name>
</gene>
<evidence type="ECO:0000313" key="13">
    <source>
        <dbReference type="Proteomes" id="UP000051673"/>
    </source>
</evidence>
<comment type="subunit">
    <text evidence="2">The complex is composed of two ATP-binding proteins (HrtA), two transmembrane proteins (HrtB) and a solute-binding protein.</text>
</comment>
<evidence type="ECO:0000256" key="8">
    <source>
        <dbReference type="ARBA" id="ARBA00024359"/>
    </source>
</evidence>
<evidence type="ECO:0000259" key="11">
    <source>
        <dbReference type="PROSITE" id="PS50893"/>
    </source>
</evidence>
<evidence type="ECO:0000256" key="10">
    <source>
        <dbReference type="ARBA" id="ARBA00024721"/>
    </source>
</evidence>
<dbReference type="InterPro" id="IPR017911">
    <property type="entry name" value="MacB-like_ATP-bd"/>
</dbReference>
<evidence type="ECO:0000313" key="12">
    <source>
        <dbReference type="EMBL" id="KRN77783.1"/>
    </source>
</evidence>
<dbReference type="InterPro" id="IPR027417">
    <property type="entry name" value="P-loop_NTPase"/>
</dbReference>
<dbReference type="SMART" id="SM00382">
    <property type="entry name" value="AAA"/>
    <property type="match status" value="1"/>
</dbReference>
<dbReference type="PANTHER" id="PTHR24220:SF666">
    <property type="entry name" value="HEMIN IMPORT ATP-BINDING PROTEIN HRTA-RELATED"/>
    <property type="match status" value="1"/>
</dbReference>
<keyword evidence="6 12" id="KW-0067">ATP-binding</keyword>
<protein>
    <recommendedName>
        <fullName evidence="9">Putative hemin import ATP-binding protein HrtA</fullName>
    </recommendedName>
</protein>
<sequence>MTTLALKHVNKIFGSGLSQVTALQDVNFTSEKGTLTLILGPSGSGKSTLLTILGGLQSSTNGEVLINDVNVNHLSAKQQEQLRLNQIGFILQAYNLVPYLKVQEQFELVNTVKNDNLSEKSFSTIIDKLGIQNLLQKYPSELSGGQTQRIALARALYPNPDIILADEPTAALDSERVITVGQLLQDMAHIQNKAVVTVTHDTRLERFADHIYKLVDGHLTQVK</sequence>
<proteinExistence type="inferred from homology"/>
<keyword evidence="3" id="KW-0813">Transport</keyword>
<dbReference type="SUPFAM" id="SSF52540">
    <property type="entry name" value="P-loop containing nucleoside triphosphate hydrolases"/>
    <property type="match status" value="1"/>
</dbReference>
<feature type="domain" description="ABC transporter" evidence="11">
    <location>
        <begin position="4"/>
        <end position="222"/>
    </location>
</feature>
<dbReference type="AlphaFoldDB" id="A0A0R2JT94"/>
<dbReference type="InterPro" id="IPR003593">
    <property type="entry name" value="AAA+_ATPase"/>
</dbReference>
<keyword evidence="5" id="KW-0547">Nucleotide-binding</keyword>
<name>A0A0R2JT94_9LACO</name>
<dbReference type="PROSITE" id="PS50893">
    <property type="entry name" value="ABC_TRANSPORTER_2"/>
    <property type="match status" value="1"/>
</dbReference>
<dbReference type="InterPro" id="IPR015854">
    <property type="entry name" value="ABC_transpr_LolD-like"/>
</dbReference>
<comment type="similarity">
    <text evidence="8">Belongs to the ABC transporter superfamily. HrtA family.</text>
</comment>
<evidence type="ECO:0000256" key="9">
    <source>
        <dbReference type="ARBA" id="ARBA00024432"/>
    </source>
</evidence>
<dbReference type="Gene3D" id="3.40.50.300">
    <property type="entry name" value="P-loop containing nucleotide triphosphate hydrolases"/>
    <property type="match status" value="1"/>
</dbReference>
<dbReference type="GO" id="GO:0022857">
    <property type="term" value="F:transmembrane transporter activity"/>
    <property type="evidence" value="ECO:0007669"/>
    <property type="project" value="TreeGrafter"/>
</dbReference>
<dbReference type="CDD" id="cd03255">
    <property type="entry name" value="ABC_MJ0796_LolCDE_FtsE"/>
    <property type="match status" value="1"/>
</dbReference>
<organism evidence="12 13">
    <name type="scientific">Weissella minor</name>
    <dbReference type="NCBI Taxonomy" id="1620"/>
    <lineage>
        <taxon>Bacteria</taxon>
        <taxon>Bacillati</taxon>
        <taxon>Bacillota</taxon>
        <taxon>Bacilli</taxon>
        <taxon>Lactobacillales</taxon>
        <taxon>Lactobacillaceae</taxon>
        <taxon>Weissella</taxon>
    </lineage>
</organism>
<dbReference type="InterPro" id="IPR003439">
    <property type="entry name" value="ABC_transporter-like_ATP-bd"/>
</dbReference>